<dbReference type="AlphaFoldDB" id="A0A5M3X0B1"/>
<keyword evidence="1" id="KW-0812">Transmembrane</keyword>
<dbReference type="RefSeq" id="WP_155359664.1">
    <property type="nucleotide sequence ID" value="NZ_BAAAHL010000049.1"/>
</dbReference>
<accession>A0A5M3X0B1</accession>
<feature type="transmembrane region" description="Helical" evidence="1">
    <location>
        <begin position="74"/>
        <end position="96"/>
    </location>
</feature>
<feature type="transmembrane region" description="Helical" evidence="1">
    <location>
        <begin position="165"/>
        <end position="183"/>
    </location>
</feature>
<feature type="transmembrane region" description="Helical" evidence="1">
    <location>
        <begin position="256"/>
        <end position="275"/>
    </location>
</feature>
<keyword evidence="3" id="KW-1185">Reference proteome</keyword>
<dbReference type="EMBL" id="BLAE01000060">
    <property type="protein sequence ID" value="GES14490.1"/>
    <property type="molecule type" value="Genomic_DNA"/>
</dbReference>
<comment type="caution">
    <text evidence="2">The sequence shown here is derived from an EMBL/GenBank/DDBJ whole genome shotgun (WGS) entry which is preliminary data.</text>
</comment>
<dbReference type="Proteomes" id="UP000331127">
    <property type="component" value="Unassembled WGS sequence"/>
</dbReference>
<sequence length="312" mass="34150">MTDLEARYRRLLRWYPQAHRAVHEEEMLGVLMAGAEPGRTRPKVAESADLIRGAARIRLRHAFGPESGPSWRSAFALAGLVATLVLACELVPQSLFLFWNGYFWAPATAFGLALALVAVLILRAPRWLAAGAAWAWAAGYLAWSLPQVLPLDFSDMYSFSSSQPLPVVLQFAPVVLVAVLVTLRPDRPVVPYRKVLGWSALLVGAGLPQLYQFENWFYETIGSLGYETEAILFMLPLTVLAVLAGQAARTATGRRTIVLAAVPVLLMTGYDLLVLWMTGSWLFGSLGLLIPAVIMFVLARRGKPVPQTPVPG</sequence>
<evidence type="ECO:0000256" key="1">
    <source>
        <dbReference type="SAM" id="Phobius"/>
    </source>
</evidence>
<feature type="transmembrane region" description="Helical" evidence="1">
    <location>
        <begin position="281"/>
        <end position="299"/>
    </location>
</feature>
<feature type="transmembrane region" description="Helical" evidence="1">
    <location>
        <begin position="102"/>
        <end position="122"/>
    </location>
</feature>
<name>A0A5M3X0B1_9ACTN</name>
<evidence type="ECO:0000313" key="3">
    <source>
        <dbReference type="Proteomes" id="UP000331127"/>
    </source>
</evidence>
<dbReference type="OrthoDB" id="5150238at2"/>
<feature type="transmembrane region" description="Helical" evidence="1">
    <location>
        <begin position="231"/>
        <end position="249"/>
    </location>
</feature>
<gene>
    <name evidence="2" type="ORF">Amac_080870</name>
</gene>
<protein>
    <submittedName>
        <fullName evidence="2">Uncharacterized protein</fullName>
    </submittedName>
</protein>
<organism evidence="2 3">
    <name type="scientific">Acrocarpospora macrocephala</name>
    <dbReference type="NCBI Taxonomy" id="150177"/>
    <lineage>
        <taxon>Bacteria</taxon>
        <taxon>Bacillati</taxon>
        <taxon>Actinomycetota</taxon>
        <taxon>Actinomycetes</taxon>
        <taxon>Streptosporangiales</taxon>
        <taxon>Streptosporangiaceae</taxon>
        <taxon>Acrocarpospora</taxon>
    </lineage>
</organism>
<keyword evidence="1" id="KW-1133">Transmembrane helix</keyword>
<evidence type="ECO:0000313" key="2">
    <source>
        <dbReference type="EMBL" id="GES14490.1"/>
    </source>
</evidence>
<feature type="transmembrane region" description="Helical" evidence="1">
    <location>
        <begin position="127"/>
        <end position="145"/>
    </location>
</feature>
<proteinExistence type="predicted"/>
<keyword evidence="1" id="KW-0472">Membrane</keyword>
<feature type="transmembrane region" description="Helical" evidence="1">
    <location>
        <begin position="195"/>
        <end position="211"/>
    </location>
</feature>
<reference evidence="2 3" key="1">
    <citation type="submission" date="2019-10" db="EMBL/GenBank/DDBJ databases">
        <title>Whole genome shotgun sequence of Acrocarpospora macrocephala NBRC 16266.</title>
        <authorList>
            <person name="Ichikawa N."/>
            <person name="Kimura A."/>
            <person name="Kitahashi Y."/>
            <person name="Komaki H."/>
            <person name="Oguchi A."/>
        </authorList>
    </citation>
    <scope>NUCLEOTIDE SEQUENCE [LARGE SCALE GENOMIC DNA]</scope>
    <source>
        <strain evidence="2 3">NBRC 16266</strain>
    </source>
</reference>